<dbReference type="InterPro" id="IPR011989">
    <property type="entry name" value="ARM-like"/>
</dbReference>
<protein>
    <submittedName>
        <fullName evidence="2 3">Uncharacterized protein LOC107268071 isoform X1</fullName>
    </submittedName>
</protein>
<name>A0AAJ7BW82_CEPCN</name>
<dbReference type="KEGG" id="ccin:107268071"/>
<gene>
    <name evidence="2 3 4" type="primary">LOC107268071</name>
</gene>
<dbReference type="AlphaFoldDB" id="A0AAJ7BW82"/>
<dbReference type="Proteomes" id="UP000694920">
    <property type="component" value="Unplaced"/>
</dbReference>
<dbReference type="PANTHER" id="PTHR12044:SF14">
    <property type="entry name" value="MEIOTIC DOUBLE-STRANDED BREAK FORMATION PROTEIN 1"/>
    <property type="match status" value="1"/>
</dbReference>
<dbReference type="Gene3D" id="1.25.10.10">
    <property type="entry name" value="Leucine-rich Repeat Variant"/>
    <property type="match status" value="1"/>
</dbReference>
<proteinExistence type="predicted"/>
<evidence type="ECO:0000313" key="4">
    <source>
        <dbReference type="RefSeq" id="XP_024940998.1"/>
    </source>
</evidence>
<dbReference type="InterPro" id="IPR052133">
    <property type="entry name" value="Immune_Signaling-Apoptosis_Reg"/>
</dbReference>
<sequence length="901" mass="101538">MQKTDISFAIQKAKKQLMSRDKAAQTTAVEWLNNELQTESAAARNLLVEKLINSDIVSVLCEALVCSRGQLLMSVLQCLEIFSGNEKFYRHNHALYAVESILRIGHLMTKNTDEVERLGCAVCTLFVILSGAKRLAVPVERICNAEQIFEFLGNLITTKSPSYLLRFSASKILCLMMDHALPRIRNDDLVVILPLYIESLRSMRSIIEQIEIDEKYILNAMTVICRTCALGTRFCSNEDYVNEGSRGFIDSGRIVNAQHRSSFALSTYSTMMEVIIPRAREIKTSCATIYLNLVSCLNDLYRLRDCNCVDLSNHLAAKGYLKYLSRLTTFPTQDMNRAILLLLSRILVTLSVDSLPAENWPGGLNCFKQFIVEGVMSLPKYYPDWKLLLATHGIDADAFLLIVYYHFLSTCEEDDVLLESLVEKILTLPYDKVTPAAIVKPLWLLFAVSALSHTSLSSVKDYEKCVQLLNCLILKADAHKCYTHHPALLYHCIHSGEISLELKAKVVQLWLESDGDMKSLIEADCVESTCHSLLNAVETGSAKVVDLAVKGICELTRVKESAEKMAVIVWEILPRILTSYTPETSINVRGMLEIADVTPPRRVSSATIKCCAILLMKTFVRSDVDVSLKTLTVNQAYTMLLKSISRKDSKVLEVFLNESDILKDLLTCGFSKENLDLATASLKILSLIVLSQTKLLIQCENSLPIEMMDVFRELANESKSLCIMHLLHVLLNYKMDKPAVTFRQFRDDQERAISLQSLYRILHVVHAKNGVEVRDLVYSCLSGVLKCCYSSGDKETLKNLTEQHFTALLIKMTIVSGHISTDFLEFLSCWLHYRKIAFDISVAQERDKSRALSRDCFERTLDILVNFLKTIDTAQPDIGDVLSRIKQSIKIFDPSLISPNE</sequence>
<dbReference type="RefSeq" id="XP_024940998.1">
    <property type="nucleotide sequence ID" value="XM_025085230.1"/>
</dbReference>
<dbReference type="GeneID" id="107268071"/>
<dbReference type="PANTHER" id="PTHR12044">
    <property type="entry name" value="BCL2 INTERACTING MEDIATOR OF CELL DEATH"/>
    <property type="match status" value="1"/>
</dbReference>
<dbReference type="RefSeq" id="XP_015595934.1">
    <property type="nucleotide sequence ID" value="XM_015740448.2"/>
</dbReference>
<evidence type="ECO:0000313" key="1">
    <source>
        <dbReference type="Proteomes" id="UP000694920"/>
    </source>
</evidence>
<evidence type="ECO:0000313" key="2">
    <source>
        <dbReference type="RefSeq" id="XP_015595934.1"/>
    </source>
</evidence>
<reference evidence="2 3" key="1">
    <citation type="submission" date="2025-04" db="UniProtKB">
        <authorList>
            <consortium name="RefSeq"/>
        </authorList>
    </citation>
    <scope>IDENTIFICATION</scope>
</reference>
<accession>A0AAJ7BW82</accession>
<organism evidence="1 2">
    <name type="scientific">Cephus cinctus</name>
    <name type="common">Wheat stem sawfly</name>
    <dbReference type="NCBI Taxonomy" id="211228"/>
    <lineage>
        <taxon>Eukaryota</taxon>
        <taxon>Metazoa</taxon>
        <taxon>Ecdysozoa</taxon>
        <taxon>Arthropoda</taxon>
        <taxon>Hexapoda</taxon>
        <taxon>Insecta</taxon>
        <taxon>Pterygota</taxon>
        <taxon>Neoptera</taxon>
        <taxon>Endopterygota</taxon>
        <taxon>Hymenoptera</taxon>
        <taxon>Cephoidea</taxon>
        <taxon>Cephidae</taxon>
        <taxon>Cephus</taxon>
    </lineage>
</organism>
<dbReference type="GO" id="GO:0007127">
    <property type="term" value="P:meiosis I"/>
    <property type="evidence" value="ECO:0007669"/>
    <property type="project" value="TreeGrafter"/>
</dbReference>
<keyword evidence="1" id="KW-1185">Reference proteome</keyword>
<dbReference type="RefSeq" id="XP_024940992.1">
    <property type="nucleotide sequence ID" value="XM_025085224.1"/>
</dbReference>
<evidence type="ECO:0000313" key="3">
    <source>
        <dbReference type="RefSeq" id="XP_024940992.1"/>
    </source>
</evidence>